<dbReference type="FunFam" id="3.30.160.60:FF:000969">
    <property type="entry name" value="Zinc finger protein 407"/>
    <property type="match status" value="1"/>
</dbReference>
<dbReference type="PROSITE" id="PS50157">
    <property type="entry name" value="ZINC_FINGER_C2H2_2"/>
    <property type="match status" value="8"/>
</dbReference>
<reference evidence="8" key="1">
    <citation type="submission" date="2022-02" db="EMBL/GenBank/DDBJ databases">
        <title>Atlantic sturgeon de novo genome assembly.</title>
        <authorList>
            <person name="Stock M."/>
            <person name="Klopp C."/>
            <person name="Guiguen Y."/>
            <person name="Cabau C."/>
            <person name="Parinello H."/>
            <person name="Santidrian Yebra-Pimentel E."/>
            <person name="Kuhl H."/>
            <person name="Dirks R.P."/>
            <person name="Guessner J."/>
            <person name="Wuertz S."/>
            <person name="Du K."/>
            <person name="Schartl M."/>
        </authorList>
    </citation>
    <scope>NUCLEOTIDE SEQUENCE</scope>
    <source>
        <strain evidence="8">STURGEONOMICS-FGT-2020</strain>
        <tissue evidence="8">Whole blood</tissue>
    </source>
</reference>
<keyword evidence="1" id="KW-0479">Metal-binding</keyword>
<dbReference type="FunFam" id="3.30.160.60:FF:001030">
    <property type="entry name" value="Zinc finger protein 407"/>
    <property type="match status" value="1"/>
</dbReference>
<dbReference type="FunFam" id="3.30.160.60:FF:001514">
    <property type="entry name" value="Zinc finger protein 407"/>
    <property type="match status" value="1"/>
</dbReference>
<feature type="compositionally biased region" description="Basic and acidic residues" evidence="6">
    <location>
        <begin position="433"/>
        <end position="445"/>
    </location>
</feature>
<dbReference type="SMART" id="SM00355">
    <property type="entry name" value="ZnF_C2H2"/>
    <property type="match status" value="25"/>
</dbReference>
<organism evidence="8 9">
    <name type="scientific">Acipenser oxyrinchus oxyrinchus</name>
    <dbReference type="NCBI Taxonomy" id="40147"/>
    <lineage>
        <taxon>Eukaryota</taxon>
        <taxon>Metazoa</taxon>
        <taxon>Chordata</taxon>
        <taxon>Craniata</taxon>
        <taxon>Vertebrata</taxon>
        <taxon>Euteleostomi</taxon>
        <taxon>Actinopterygii</taxon>
        <taxon>Chondrostei</taxon>
        <taxon>Acipenseriformes</taxon>
        <taxon>Acipenseridae</taxon>
        <taxon>Acipenser</taxon>
    </lineage>
</organism>
<feature type="compositionally biased region" description="Basic and acidic residues" evidence="6">
    <location>
        <begin position="104"/>
        <end position="117"/>
    </location>
</feature>
<feature type="region of interest" description="Disordered" evidence="6">
    <location>
        <begin position="714"/>
        <end position="749"/>
    </location>
</feature>
<feature type="region of interest" description="Disordered" evidence="6">
    <location>
        <begin position="1800"/>
        <end position="1821"/>
    </location>
</feature>
<dbReference type="Proteomes" id="UP001230051">
    <property type="component" value="Unassembled WGS sequence"/>
</dbReference>
<feature type="region of interest" description="Disordered" evidence="6">
    <location>
        <begin position="495"/>
        <end position="534"/>
    </location>
</feature>
<feature type="compositionally biased region" description="Polar residues" evidence="6">
    <location>
        <begin position="91"/>
        <end position="100"/>
    </location>
</feature>
<feature type="region of interest" description="Disordered" evidence="6">
    <location>
        <begin position="1346"/>
        <end position="1368"/>
    </location>
</feature>
<feature type="region of interest" description="Disordered" evidence="6">
    <location>
        <begin position="922"/>
        <end position="951"/>
    </location>
</feature>
<dbReference type="InterPro" id="IPR003604">
    <property type="entry name" value="Matrin/U1-like-C_Znf_C2H2"/>
</dbReference>
<feature type="domain" description="C2H2-type" evidence="7">
    <location>
        <begin position="1648"/>
        <end position="1675"/>
    </location>
</feature>
<feature type="compositionally biased region" description="Basic and acidic residues" evidence="6">
    <location>
        <begin position="1804"/>
        <end position="1819"/>
    </location>
</feature>
<evidence type="ECO:0000256" key="2">
    <source>
        <dbReference type="ARBA" id="ARBA00022737"/>
    </source>
</evidence>
<gene>
    <name evidence="8" type="primary">ZNF407</name>
    <name evidence="8" type="ORF">AOXY_G3459</name>
</gene>
<feature type="domain" description="C2H2-type" evidence="7">
    <location>
        <begin position="1557"/>
        <end position="1585"/>
    </location>
</feature>
<dbReference type="PANTHER" id="PTHR24403:SF67">
    <property type="entry name" value="FI01116P-RELATED"/>
    <property type="match status" value="1"/>
</dbReference>
<dbReference type="GO" id="GO:0003676">
    <property type="term" value="F:nucleic acid binding"/>
    <property type="evidence" value="ECO:0007669"/>
    <property type="project" value="InterPro"/>
</dbReference>
<sequence length="2209" mass="246687">MEAPKEPTDCNDDRAQIDRSNSKTKRKLSPGKETLKNEEDKIEESNPKPGENDHENTLVAKRLKLDKLEQIQKDESNGKDMEKDNELQKVSPGQEQSDLCSVNIEKEKPKEGNHREKDADTCACSFCGFRGKNPTALKVHVTRRHSHSTASRPSQASSAEKESTVRKNDLCRKGNASIPSSKEVASDYDKPTKKSRIKSTNGNICPHCDFRTEHLASMDEHIKKNHKEKTFTCECCCFQCRDDSTLQAHYLGKTHLRRQNLAAKGRLVNVLTKKQNKTKPSKCSQSSDPESSINSLLIPDSDEMEVDILPEKKDTKDPNAETTQQNLASSEIEDEEDNSKARTPPKVKRFKGVKQNAPDDDDDDGGSDVQSATDRKQTSKEKLGSQTIEQDCAANESVNRRNANEVHLVCSPKEKILQDKDTKIVGVNAKDSLLGEKQAESEIKPNDTTTESSFNAEATSETIINEVNIELPQENESSSSSFILNLQSVENVEVELQGSEMSSEQESSIGKDTSNSKSSKGGAKRKPPSSNQKPPYVCSYCSYEFQSKLGLEHHIGRRHTKEMKFFCETCLYSCVVKGDFDKHCQSNKHQLRKNVTEIEVQIPRDQVKPSITRVVAVNLLKRSTHSKPQLQCKKCLYKTKHSSVLLKHIQVKHEKEYHFCCKVCNYYTVTFEGMEKHTNRRKHLQKAKKSNLGISSEGIIEEVCISMSAIPKKSKQPTFSSTVNTKEKNNKNSHDGRLSDVENTTLEESSGNMEGIIVTDTVMAPTSRKSKRGRPKATASTKCQHCGIVASSIANLNVHIKRRHSHQYSYACKLCNFFSVTKGDMDRHCATKKHINREETALKANPENEPASLDGVVVEVQHIEQNAEKSEETEHQSSVIKTLRACKICKYYCIRKDDMDRHCATKKHNSRKVMAMKINQEMKPVSPDDVLDASHKEQGTNKSDESENESSAIKSHALMACKVCKYYCILKEDMDRHCSTKKHKAHKLLTVKANPQTEQVSPDSSVAIAHNGQDILNAGDQLQDIKANIGLVPENQTEAVINQAKKEHTVEAEISEDCFPSQNQDGHAQVLDDSPPTKMKDVAVNSCSHCSFVAHSLSSLDLHVKRKHTKDFEYLCMGCNYYAVTRREMTRHAATEKHKLKSQAYLLKLKETAEVLPVETTAKCGEEDELQEESHNETQQESPSESVSVNTTVMENKENDTNVTGGTVENRNTDSTGLPLESETSEDSEGNNLENSQDLHSGGCGTKTGEGQKINIQVVECGEGDIAEKAQIDAQHETEEAVKNSVWETDESVTEGLQVDGNQELQESHLAGQSQTKELSRAVKFDASIVMLKNYSDVEYTDYEGGQSSEGLASGNENLQPVRKKRRSSQIEKPRIRCEDCGFLADGLSGLNVHISMKHPTKEKTFHCLLCGKSFYTESNLHQHLTSAGHLRNEQASIEELPEGGATFKCVKCTDPFNSEQELFMHIKEKHEELLREVNKYILEDTEQINNEREENRGNICKYCGKICKSSNSMAFLAHIRTHTGSKPFRCKLCKFATAQLGDARNHVKRHLGMREYKCHVCGWAFVMKKHLNTHLLGKHGVGTPKERKFECKLCDRSFSEKWALNNHMKLHIGEKPFKCAWPTCHYSFLTLSAMKDHYRTHTGEKSFLCDLCGFAGGTRHALTKHRRQHTGEKPFKCELCNFASTTQSHLTRHKRVHTGEKPYRCPWCDYRSNCAENIRKHILHTGKHEGVKMYNCPRCDYGSNSPTDFRNHLKESHPDLENPDLAYLHAGIVSKSFECRLKGHGASFVETDTPFTAAAEESSPVKERVPRISRKEEESQAESVQQVIIIQGFPEGYGGEFSIDSSMEESAAATLQTLAMAGQVAEVVHITEDGQVISTSGVTTRMSSMIPSQIQLPAGTTQVVVVEAPVEGATCGEMVAAQEHTASSSSALDALLCAVTELGQAQDRQEQQNTAEANHKESLPEGYESQVVTTEVASETVTEEMQVFHEMQDDTEPMEGVTQVVQSSSVPTFQESAPTTYKDMVQEVLKLAMCDMATGVTQVIVNDEGTVHMMSREGQQIIMQEAGGHGIEVPNHRMDLVSSNGEMIIVTEGIARAMVQNSGQNFSDGNTHYIVTELDDSTLQVEGTVYSQNDQEESPCPQTVYQTEEESMIGEEMETSPAGTRVVEEQLEGMVVYTDSTFQEHVIDECSDSMQELEAKERQPAEST</sequence>
<feature type="domain" description="C2H2-type" evidence="7">
    <location>
        <begin position="1590"/>
        <end position="1617"/>
    </location>
</feature>
<feature type="domain" description="C2H2-type" evidence="7">
    <location>
        <begin position="1676"/>
        <end position="1703"/>
    </location>
</feature>
<accession>A0AAD8GFT6</accession>
<feature type="domain" description="C2H2-type" evidence="7">
    <location>
        <begin position="536"/>
        <end position="564"/>
    </location>
</feature>
<dbReference type="SMART" id="SM00451">
    <property type="entry name" value="ZnF_U1"/>
    <property type="match status" value="8"/>
</dbReference>
<protein>
    <submittedName>
        <fullName evidence="8">Zinc finger protein 407-like</fullName>
    </submittedName>
</protein>
<feature type="compositionally biased region" description="Polar residues" evidence="6">
    <location>
        <begin position="148"/>
        <end position="158"/>
    </location>
</feature>
<feature type="compositionally biased region" description="Polar residues" evidence="6">
    <location>
        <begin position="281"/>
        <end position="295"/>
    </location>
</feature>
<feature type="compositionally biased region" description="Basic and acidic residues" evidence="6">
    <location>
        <begin position="373"/>
        <end position="383"/>
    </location>
</feature>
<evidence type="ECO:0000313" key="9">
    <source>
        <dbReference type="Proteomes" id="UP001230051"/>
    </source>
</evidence>
<dbReference type="PROSITE" id="PS00028">
    <property type="entry name" value="ZINC_FINGER_C2H2_1"/>
    <property type="match status" value="7"/>
</dbReference>
<dbReference type="FunFam" id="3.30.160.60:FF:001819">
    <property type="entry name" value="zinc finger protein 407"/>
    <property type="match status" value="1"/>
</dbReference>
<feature type="compositionally biased region" description="Polar residues" evidence="6">
    <location>
        <begin position="1201"/>
        <end position="1216"/>
    </location>
</feature>
<feature type="compositionally biased region" description="Basic residues" evidence="6">
    <location>
        <begin position="343"/>
        <end position="352"/>
    </location>
</feature>
<dbReference type="GO" id="GO:0008270">
    <property type="term" value="F:zinc ion binding"/>
    <property type="evidence" value="ECO:0007669"/>
    <property type="project" value="UniProtKB-KW"/>
</dbReference>
<comment type="caution">
    <text evidence="8">The sequence shown here is derived from an EMBL/GenBank/DDBJ whole genome shotgun (WGS) entry which is preliminary data.</text>
</comment>
<feature type="domain" description="C2H2-type" evidence="7">
    <location>
        <begin position="1406"/>
        <end position="1435"/>
    </location>
</feature>
<feature type="compositionally biased region" description="Polar residues" evidence="6">
    <location>
        <begin position="446"/>
        <end position="455"/>
    </location>
</feature>
<evidence type="ECO:0000256" key="4">
    <source>
        <dbReference type="ARBA" id="ARBA00022833"/>
    </source>
</evidence>
<dbReference type="EMBL" id="JAGXEW010000003">
    <property type="protein sequence ID" value="KAK1173363.1"/>
    <property type="molecule type" value="Genomic_DNA"/>
</dbReference>
<dbReference type="GO" id="GO:0005634">
    <property type="term" value="C:nucleus"/>
    <property type="evidence" value="ECO:0007669"/>
    <property type="project" value="TreeGrafter"/>
</dbReference>
<feature type="region of interest" description="Disordered" evidence="6">
    <location>
        <begin position="433"/>
        <end position="455"/>
    </location>
</feature>
<dbReference type="InterPro" id="IPR013087">
    <property type="entry name" value="Znf_C2H2_type"/>
</dbReference>
<feature type="compositionally biased region" description="Basic and acidic residues" evidence="6">
    <location>
        <begin position="309"/>
        <end position="319"/>
    </location>
</feature>
<keyword evidence="2" id="KW-0677">Repeat</keyword>
<proteinExistence type="predicted"/>
<dbReference type="Gene3D" id="3.30.160.60">
    <property type="entry name" value="Classic Zinc Finger"/>
    <property type="match status" value="12"/>
</dbReference>
<feature type="domain" description="C2H2-type" evidence="7">
    <location>
        <begin position="1448"/>
        <end position="1471"/>
    </location>
</feature>
<dbReference type="SUPFAM" id="SSF57667">
    <property type="entry name" value="beta-beta-alpha zinc fingers"/>
    <property type="match status" value="4"/>
</dbReference>
<evidence type="ECO:0000256" key="6">
    <source>
        <dbReference type="SAM" id="MobiDB-lite"/>
    </source>
</evidence>
<feature type="compositionally biased region" description="Polar residues" evidence="6">
    <location>
        <begin position="320"/>
        <end position="329"/>
    </location>
</feature>
<feature type="region of interest" description="Disordered" evidence="6">
    <location>
        <begin position="1165"/>
        <end position="1250"/>
    </location>
</feature>
<name>A0AAD8GFT6_ACIOX</name>
<evidence type="ECO:0000256" key="5">
    <source>
        <dbReference type="PROSITE-ProRule" id="PRU00042"/>
    </source>
</evidence>
<dbReference type="FunFam" id="3.30.160.60:FF:000448">
    <property type="entry name" value="RE1-silencing transcription factor A"/>
    <property type="match status" value="1"/>
</dbReference>
<dbReference type="InterPro" id="IPR036236">
    <property type="entry name" value="Znf_C2H2_sf"/>
</dbReference>
<feature type="compositionally biased region" description="Polar residues" evidence="6">
    <location>
        <begin position="1179"/>
        <end position="1194"/>
    </location>
</feature>
<dbReference type="PANTHER" id="PTHR24403">
    <property type="entry name" value="ZINC FINGER PROTEIN"/>
    <property type="match status" value="1"/>
</dbReference>
<evidence type="ECO:0000256" key="1">
    <source>
        <dbReference type="ARBA" id="ARBA00022723"/>
    </source>
</evidence>
<keyword evidence="9" id="KW-1185">Reference proteome</keyword>
<feature type="compositionally biased region" description="Basic and acidic residues" evidence="6">
    <location>
        <begin position="33"/>
        <end position="56"/>
    </location>
</feature>
<feature type="region of interest" description="Disordered" evidence="6">
    <location>
        <begin position="140"/>
        <end position="198"/>
    </location>
</feature>
<dbReference type="FunFam" id="3.30.160.60:FF:001109">
    <property type="entry name" value="Zinc finger protein 407"/>
    <property type="match status" value="1"/>
</dbReference>
<feature type="compositionally biased region" description="Basic and acidic residues" evidence="6">
    <location>
        <begin position="932"/>
        <end position="945"/>
    </location>
</feature>
<feature type="compositionally biased region" description="Basic and acidic residues" evidence="6">
    <location>
        <begin position="63"/>
        <end position="87"/>
    </location>
</feature>
<evidence type="ECO:0000259" key="7">
    <source>
        <dbReference type="PROSITE" id="PS50157"/>
    </source>
</evidence>
<feature type="compositionally biased region" description="Polar residues" evidence="6">
    <location>
        <begin position="1346"/>
        <end position="1359"/>
    </location>
</feature>
<feature type="compositionally biased region" description="Basic and acidic residues" evidence="6">
    <location>
        <begin position="159"/>
        <end position="172"/>
    </location>
</feature>
<evidence type="ECO:0000313" key="8">
    <source>
        <dbReference type="EMBL" id="KAK1173363.1"/>
    </source>
</evidence>
<feature type="domain" description="C2H2-type" evidence="7">
    <location>
        <begin position="1618"/>
        <end position="1647"/>
    </location>
</feature>
<evidence type="ECO:0000256" key="3">
    <source>
        <dbReference type="ARBA" id="ARBA00022771"/>
    </source>
</evidence>
<keyword evidence="3 5" id="KW-0863">Zinc-finger</keyword>
<dbReference type="InterPro" id="IPR050688">
    <property type="entry name" value="Zinc_finger/UBP_domain"/>
</dbReference>
<feature type="compositionally biased region" description="Polar residues" evidence="6">
    <location>
        <begin position="510"/>
        <end position="519"/>
    </location>
</feature>
<dbReference type="GO" id="GO:0010468">
    <property type="term" value="P:regulation of gene expression"/>
    <property type="evidence" value="ECO:0007669"/>
    <property type="project" value="TreeGrafter"/>
</dbReference>
<feature type="compositionally biased region" description="Polar residues" evidence="6">
    <location>
        <begin position="1230"/>
        <end position="1239"/>
    </location>
</feature>
<feature type="compositionally biased region" description="Low complexity" evidence="6">
    <location>
        <begin position="499"/>
        <end position="508"/>
    </location>
</feature>
<feature type="region of interest" description="Disordered" evidence="6">
    <location>
        <begin position="1"/>
        <end position="117"/>
    </location>
</feature>
<keyword evidence="4" id="KW-0862">Zinc</keyword>
<feature type="region of interest" description="Disordered" evidence="6">
    <location>
        <begin position="1948"/>
        <end position="1972"/>
    </location>
</feature>
<feature type="compositionally biased region" description="Basic and acidic residues" evidence="6">
    <location>
        <begin position="1"/>
        <end position="21"/>
    </location>
</feature>
<feature type="compositionally biased region" description="Basic and acidic residues" evidence="6">
    <location>
        <begin position="725"/>
        <end position="740"/>
    </location>
</feature>
<feature type="region of interest" description="Disordered" evidence="6">
    <location>
        <begin position="271"/>
        <end position="402"/>
    </location>
</feature>